<dbReference type="GO" id="GO:0009100">
    <property type="term" value="P:glycoprotein metabolic process"/>
    <property type="evidence" value="ECO:0007669"/>
    <property type="project" value="UniProtKB-ARBA"/>
</dbReference>
<comment type="caution">
    <text evidence="3">The sequence shown here is derived from an EMBL/GenBank/DDBJ whole genome shotgun (WGS) entry which is preliminary data.</text>
</comment>
<reference evidence="3 4" key="1">
    <citation type="submission" date="2020-04" db="EMBL/GenBank/DDBJ databases">
        <title>Perkinsus olseni comparative genomics.</title>
        <authorList>
            <person name="Bogema D.R."/>
        </authorList>
    </citation>
    <scope>NUCLEOTIDE SEQUENCE [LARGE SCALE GENOMIC DNA]</scope>
    <source>
        <strain evidence="3 4">ATCC PRA-207</strain>
    </source>
</reference>
<dbReference type="Pfam" id="PF04991">
    <property type="entry name" value="LicD"/>
    <property type="match status" value="1"/>
</dbReference>
<proteinExistence type="predicted"/>
<keyword evidence="4" id="KW-1185">Reference proteome</keyword>
<dbReference type="AlphaFoldDB" id="A0A7J6SUS1"/>
<gene>
    <name evidence="3" type="ORF">FOZ63_002319</name>
</gene>
<dbReference type="PANTHER" id="PTHR43404">
    <property type="entry name" value="LIPOPOLYSACCHARIDE CHOLINEPHOSPHOTRANSFERASE LICD"/>
    <property type="match status" value="1"/>
</dbReference>
<name>A0A7J6SUS1_PEROL</name>
<feature type="region of interest" description="Disordered" evidence="1">
    <location>
        <begin position="529"/>
        <end position="563"/>
    </location>
</feature>
<accession>A0A7J6SUS1</accession>
<protein>
    <recommendedName>
        <fullName evidence="2">LicD/FKTN/FKRP nucleotidyltransferase domain-containing protein</fullName>
    </recommendedName>
</protein>
<evidence type="ECO:0000313" key="3">
    <source>
        <dbReference type="EMBL" id="KAF4736563.1"/>
    </source>
</evidence>
<dbReference type="Proteomes" id="UP000553632">
    <property type="component" value="Unassembled WGS sequence"/>
</dbReference>
<feature type="compositionally biased region" description="Basic and acidic residues" evidence="1">
    <location>
        <begin position="24"/>
        <end position="35"/>
    </location>
</feature>
<sequence length="580" mass="64195">MEYRTALVEHGNWQHPPQEPAVEEGERALIPDGIHRQQAPSMYQPPKSKQEEQEPRTFANLLGEQSKNEGGCEVVEKLRTKLGSLSTEVDAPAAPARSQLEKQSPQEKQEYLRFLAERLLSQREEVQLEEPTVGRKGLEQFIARKHGPMGDPATELFQRLIEIVGIVLLHPRGANIFEVLCGYQSDAARHGGAASFIFTMSETFPHCLLILGVLLPCEAANGGPPTEGPSTGPLPKHPFIRVFAEELVATAPSENLFLCPMNVTDGVDLSSWPSEEVTIDGTLCMDYDELMGVDKRGDFLKCLTEVTNATTHALDMLGIDASIIDGTLLGWQRHDKGHIPWDVDADLTIMLSHCRRAFNEHATQQHKNMAALLKDHLPTDSYYRVAGIIYGDGSELDPDEWTGCENREFRIIHDYKDVSCHADVFQTLQSDEPGGEDCASCPGYDEDLVTVCRDVDDTCGLYDDYFPMRWDEQDGGDVKIPHRVDVALKSYFGSLPWALLNLREVPMNYEFDGSLLVVGRSMMVNDTAGVPSSPPSLRGSHGVVSEVELSRGTPEASAPTIEEDSSAEKIVAVNWPLSQE</sequence>
<feature type="region of interest" description="Disordered" evidence="1">
    <location>
        <begin position="1"/>
        <end position="65"/>
    </location>
</feature>
<feature type="domain" description="LicD/FKTN/FKRP nucleotidyltransferase" evidence="2">
    <location>
        <begin position="318"/>
        <end position="364"/>
    </location>
</feature>
<dbReference type="EMBL" id="JABANO010015626">
    <property type="protein sequence ID" value="KAF4736563.1"/>
    <property type="molecule type" value="Genomic_DNA"/>
</dbReference>
<dbReference type="InterPro" id="IPR007074">
    <property type="entry name" value="LicD/FKTN/FKRP_NTP_transf"/>
</dbReference>
<dbReference type="PANTHER" id="PTHR43404:SF1">
    <property type="entry name" value="MNN4P"/>
    <property type="match status" value="1"/>
</dbReference>
<feature type="non-terminal residue" evidence="3">
    <location>
        <position position="1"/>
    </location>
</feature>
<evidence type="ECO:0000259" key="2">
    <source>
        <dbReference type="Pfam" id="PF04991"/>
    </source>
</evidence>
<evidence type="ECO:0000256" key="1">
    <source>
        <dbReference type="SAM" id="MobiDB-lite"/>
    </source>
</evidence>
<organism evidence="3 4">
    <name type="scientific">Perkinsus olseni</name>
    <name type="common">Perkinsus atlanticus</name>
    <dbReference type="NCBI Taxonomy" id="32597"/>
    <lineage>
        <taxon>Eukaryota</taxon>
        <taxon>Sar</taxon>
        <taxon>Alveolata</taxon>
        <taxon>Perkinsozoa</taxon>
        <taxon>Perkinsea</taxon>
        <taxon>Perkinsida</taxon>
        <taxon>Perkinsidae</taxon>
        <taxon>Perkinsus</taxon>
    </lineage>
</organism>
<evidence type="ECO:0000313" key="4">
    <source>
        <dbReference type="Proteomes" id="UP000553632"/>
    </source>
</evidence>
<dbReference type="InterPro" id="IPR052942">
    <property type="entry name" value="LPS_cholinephosphotransferase"/>
</dbReference>